<dbReference type="PANTHER" id="PTHR24020">
    <property type="entry name" value="COLLAGEN ALPHA"/>
    <property type="match status" value="1"/>
</dbReference>
<evidence type="ECO:0000256" key="3">
    <source>
        <dbReference type="SAM" id="SignalP"/>
    </source>
</evidence>
<dbReference type="RefSeq" id="XP_072851623.1">
    <property type="nucleotide sequence ID" value="XM_072995522.1"/>
</dbReference>
<feature type="domain" description="VWFA" evidence="5">
    <location>
        <begin position="535"/>
        <end position="707"/>
    </location>
</feature>
<dbReference type="SMART" id="SM00327">
    <property type="entry name" value="VWA"/>
    <property type="match status" value="3"/>
</dbReference>
<feature type="signal peptide" evidence="3">
    <location>
        <begin position="1"/>
        <end position="18"/>
    </location>
</feature>
<dbReference type="SUPFAM" id="SSF53300">
    <property type="entry name" value="vWA-like"/>
    <property type="match status" value="3"/>
</dbReference>
<dbReference type="Pfam" id="PF00092">
    <property type="entry name" value="VWA"/>
    <property type="match status" value="3"/>
</dbReference>
<feature type="domain" description="EGF-like" evidence="4">
    <location>
        <begin position="296"/>
        <end position="333"/>
    </location>
</feature>
<feature type="domain" description="VWFA" evidence="5">
    <location>
        <begin position="51"/>
        <end position="222"/>
    </location>
</feature>
<dbReference type="PANTHER" id="PTHR24020:SF37">
    <property type="entry name" value="VON WILLEBRAND FACTOR A DOMAIN-CONTAINING PROTEIN 2"/>
    <property type="match status" value="1"/>
</dbReference>
<gene>
    <name evidence="7" type="primary">VWA2</name>
</gene>
<dbReference type="Gene3D" id="3.40.50.410">
    <property type="entry name" value="von Willebrand factor, type A domain"/>
    <property type="match status" value="3"/>
</dbReference>
<keyword evidence="2" id="KW-0245">EGF-like domain</keyword>
<feature type="domain" description="EGF-like" evidence="4">
    <location>
        <begin position="714"/>
        <end position="749"/>
    </location>
</feature>
<dbReference type="InterPro" id="IPR002035">
    <property type="entry name" value="VWF_A"/>
</dbReference>
<dbReference type="InterPro" id="IPR050525">
    <property type="entry name" value="ECM_Assembly_Org"/>
</dbReference>
<evidence type="ECO:0000259" key="5">
    <source>
        <dbReference type="PROSITE" id="PS50234"/>
    </source>
</evidence>
<keyword evidence="1" id="KW-1015">Disulfide bond</keyword>
<evidence type="ECO:0000313" key="6">
    <source>
        <dbReference type="Proteomes" id="UP001652642"/>
    </source>
</evidence>
<dbReference type="SMART" id="SM00181">
    <property type="entry name" value="EGF"/>
    <property type="match status" value="2"/>
</dbReference>
<protein>
    <submittedName>
        <fullName evidence="7">von Willebrand factor A domain-containing protein 2</fullName>
    </submittedName>
</protein>
<dbReference type="PROSITE" id="PS01186">
    <property type="entry name" value="EGF_2"/>
    <property type="match status" value="1"/>
</dbReference>
<evidence type="ECO:0000313" key="7">
    <source>
        <dbReference type="RefSeq" id="XP_072851623.1"/>
    </source>
</evidence>
<dbReference type="PROSITE" id="PS50234">
    <property type="entry name" value="VWFA"/>
    <property type="match status" value="3"/>
</dbReference>
<organism evidence="6 7">
    <name type="scientific">Pogona vitticeps</name>
    <name type="common">central bearded dragon</name>
    <dbReference type="NCBI Taxonomy" id="103695"/>
    <lineage>
        <taxon>Eukaryota</taxon>
        <taxon>Metazoa</taxon>
        <taxon>Chordata</taxon>
        <taxon>Craniata</taxon>
        <taxon>Vertebrata</taxon>
        <taxon>Euteleostomi</taxon>
        <taxon>Lepidosauria</taxon>
        <taxon>Squamata</taxon>
        <taxon>Bifurcata</taxon>
        <taxon>Unidentata</taxon>
        <taxon>Episquamata</taxon>
        <taxon>Toxicofera</taxon>
        <taxon>Iguania</taxon>
        <taxon>Acrodonta</taxon>
        <taxon>Agamidae</taxon>
        <taxon>Amphibolurinae</taxon>
        <taxon>Pogona</taxon>
    </lineage>
</organism>
<evidence type="ECO:0000256" key="1">
    <source>
        <dbReference type="ARBA" id="ARBA00023157"/>
    </source>
</evidence>
<reference evidence="7" key="1">
    <citation type="submission" date="2025-08" db="UniProtKB">
        <authorList>
            <consortium name="RefSeq"/>
        </authorList>
    </citation>
    <scope>IDENTIFICATION</scope>
</reference>
<dbReference type="CDD" id="cd00054">
    <property type="entry name" value="EGF_CA"/>
    <property type="match status" value="1"/>
</dbReference>
<feature type="chain" id="PRO_5045825747" evidence="3">
    <location>
        <begin position="19"/>
        <end position="770"/>
    </location>
</feature>
<evidence type="ECO:0000259" key="4">
    <source>
        <dbReference type="PROSITE" id="PS50026"/>
    </source>
</evidence>
<dbReference type="PROSITE" id="PS50026">
    <property type="entry name" value="EGF_3"/>
    <property type="match status" value="2"/>
</dbReference>
<dbReference type="InterPro" id="IPR001881">
    <property type="entry name" value="EGF-like_Ca-bd_dom"/>
</dbReference>
<sequence length="770" mass="84355">MNLLLLFDSIGILLLSQASVSWSMQELHISLETTEKISAAGQLMNCSAPIDVLFLFDGSYSIGKGSFERSKHLAIKLCDALDIGTKKVRVGAIQFSNTPRSEFSLDAYFTKQKIKDKLKKIVFRGGRTDTGRALKYILLKGFHGGRNSLVPQILIILTDGRSQGDVVTPAKELKERGVVVFAIGVSFPRWEELHALASEPTEQHLLFAEDASDASNGLFTTLTGKAICGAAFPGCRAGAHLCERRTLEREKKLVGHYFCWKGSRSNSAVRTSLCPFYTWRNTFIKYPSRCYRTTCPDPCGSYPCQNGGTCVQQGLERYHCVCPVGYGGDANCAPAPKISMECSVDLLLLVDSSSSTTLEGFLRYKAFLKRFLQTVWRTETPGNVGVAQYSSDVKMTSGVGDYKDVLSLVKDIDSMQFSGGSTLTGQALWFVLQHGFKSTPAFTDISHALPRVVVLLTDANAQDSAVEAAKYSRSQGIFLIGIGSEFLRAELDQITGNPKWTIVYSTPQDLFNKIPELQRKICSIANQGCPSQSLDLVFALDSSASVGRNNFVKLKTFVSRLSLQFDINMAQISLVVFGQRPQTVFGLDTHKHGPALQESITQAPFAGGSASVGSSLLHIHDEVVTVQKGSRPGVKKIVVVITGGAGVEDALVPAQQLRHNDVSLLVVGMGHLQVDPLLRIAGTHDNLWRIPAYEDLKYNEDIIVERICDEAKKPVNICRPNPCMNDGICVPENGRYHCECQGWEGAHCENGIQRGDAFRSRVHPAIVRAQ</sequence>
<keyword evidence="6" id="KW-1185">Reference proteome</keyword>
<dbReference type="Gene3D" id="2.10.25.10">
    <property type="entry name" value="Laminin"/>
    <property type="match status" value="2"/>
</dbReference>
<dbReference type="CDD" id="cd00053">
    <property type="entry name" value="EGF"/>
    <property type="match status" value="1"/>
</dbReference>
<dbReference type="Proteomes" id="UP001652642">
    <property type="component" value="Chromosome 3"/>
</dbReference>
<dbReference type="PRINTS" id="PR00453">
    <property type="entry name" value="VWFADOMAIN"/>
</dbReference>
<comment type="caution">
    <text evidence="2">Lacks conserved residue(s) required for the propagation of feature annotation.</text>
</comment>
<dbReference type="InterPro" id="IPR036465">
    <property type="entry name" value="vWFA_dom_sf"/>
</dbReference>
<name>A0ABM5G1U9_9SAUR</name>
<dbReference type="Pfam" id="PF00008">
    <property type="entry name" value="EGF"/>
    <property type="match status" value="1"/>
</dbReference>
<dbReference type="SMART" id="SM00179">
    <property type="entry name" value="EGF_CA"/>
    <property type="match status" value="2"/>
</dbReference>
<feature type="domain" description="VWFA" evidence="5">
    <location>
        <begin position="345"/>
        <end position="521"/>
    </location>
</feature>
<evidence type="ECO:0000256" key="2">
    <source>
        <dbReference type="PROSITE-ProRule" id="PRU00076"/>
    </source>
</evidence>
<keyword evidence="3" id="KW-0732">Signal</keyword>
<dbReference type="InterPro" id="IPR000742">
    <property type="entry name" value="EGF"/>
</dbReference>
<proteinExistence type="predicted"/>
<accession>A0ABM5G1U9</accession>
<dbReference type="InterPro" id="IPR009030">
    <property type="entry name" value="Growth_fac_rcpt_cys_sf"/>
</dbReference>
<dbReference type="GeneID" id="110071996"/>
<dbReference type="SUPFAM" id="SSF57184">
    <property type="entry name" value="Growth factor receptor domain"/>
    <property type="match status" value="1"/>
</dbReference>